<evidence type="ECO:0000313" key="15">
    <source>
        <dbReference type="Proteomes" id="UP000887566"/>
    </source>
</evidence>
<evidence type="ECO:0000313" key="16">
    <source>
        <dbReference type="WBParaSite" id="PSAMB.scaffold3328size18745.g21135.t1"/>
    </source>
</evidence>
<evidence type="ECO:0000256" key="3">
    <source>
        <dbReference type="ARBA" id="ARBA00022525"/>
    </source>
</evidence>
<evidence type="ECO:0000256" key="13">
    <source>
        <dbReference type="SAM" id="SignalP"/>
    </source>
</evidence>
<dbReference type="Pfam" id="PF00026">
    <property type="entry name" value="Asp"/>
    <property type="match status" value="1"/>
</dbReference>
<evidence type="ECO:0000256" key="1">
    <source>
        <dbReference type="ARBA" id="ARBA00004613"/>
    </source>
</evidence>
<feature type="signal peptide" evidence="13">
    <location>
        <begin position="1"/>
        <end position="16"/>
    </location>
</feature>
<dbReference type="GO" id="GO:0004190">
    <property type="term" value="F:aspartic-type endopeptidase activity"/>
    <property type="evidence" value="ECO:0007669"/>
    <property type="project" value="UniProtKB-KW"/>
</dbReference>
<comment type="subcellular location">
    <subcellularLocation>
        <location evidence="1">Secreted</location>
    </subcellularLocation>
</comment>
<keyword evidence="7 12" id="KW-0378">Hydrolase</keyword>
<keyword evidence="3" id="KW-0964">Secreted</keyword>
<feature type="active site" evidence="10">
    <location>
        <position position="83"/>
    </location>
</feature>
<feature type="active site" evidence="10">
    <location>
        <position position="268"/>
    </location>
</feature>
<keyword evidence="15" id="KW-1185">Reference proteome</keyword>
<keyword evidence="6 12" id="KW-0064">Aspartyl protease</keyword>
<feature type="domain" description="Peptidase A1" evidence="14">
    <location>
        <begin position="65"/>
        <end position="377"/>
    </location>
</feature>
<dbReference type="PANTHER" id="PTHR47966">
    <property type="entry name" value="BETA-SITE APP-CLEAVING ENZYME, ISOFORM A-RELATED"/>
    <property type="match status" value="1"/>
</dbReference>
<evidence type="ECO:0000256" key="2">
    <source>
        <dbReference type="ARBA" id="ARBA00007447"/>
    </source>
</evidence>
<keyword evidence="9" id="KW-0325">Glycoprotein</keyword>
<dbReference type="Gene3D" id="2.40.70.10">
    <property type="entry name" value="Acid Proteases"/>
    <property type="match status" value="2"/>
</dbReference>
<keyword evidence="8 11" id="KW-1015">Disulfide bond</keyword>
<dbReference type="GO" id="GO:0005576">
    <property type="term" value="C:extracellular region"/>
    <property type="evidence" value="ECO:0007669"/>
    <property type="project" value="UniProtKB-SubCell"/>
</dbReference>
<dbReference type="InterPro" id="IPR034164">
    <property type="entry name" value="Pepsin-like_dom"/>
</dbReference>
<protein>
    <submittedName>
        <fullName evidence="16">Peptidase A1 domain-containing protein</fullName>
    </submittedName>
</protein>
<dbReference type="GO" id="GO:0005764">
    <property type="term" value="C:lysosome"/>
    <property type="evidence" value="ECO:0007669"/>
    <property type="project" value="TreeGrafter"/>
</dbReference>
<keyword evidence="4 12" id="KW-0645">Protease</keyword>
<accession>A0A914W9E0</accession>
<proteinExistence type="inferred from homology"/>
<dbReference type="InterPro" id="IPR001461">
    <property type="entry name" value="Aspartic_peptidase_A1"/>
</dbReference>
<comment type="similarity">
    <text evidence="2 12">Belongs to the peptidase A1 family.</text>
</comment>
<reference evidence="16" key="1">
    <citation type="submission" date="2022-11" db="UniProtKB">
        <authorList>
            <consortium name="WormBaseParasite"/>
        </authorList>
    </citation>
    <scope>IDENTIFICATION</scope>
</reference>
<evidence type="ECO:0000256" key="10">
    <source>
        <dbReference type="PIRSR" id="PIRSR601461-1"/>
    </source>
</evidence>
<feature type="chain" id="PRO_5037309601" evidence="13">
    <location>
        <begin position="17"/>
        <end position="384"/>
    </location>
</feature>
<dbReference type="Proteomes" id="UP000887566">
    <property type="component" value="Unplaced"/>
</dbReference>
<dbReference type="GO" id="GO:0006508">
    <property type="term" value="P:proteolysis"/>
    <property type="evidence" value="ECO:0007669"/>
    <property type="project" value="UniProtKB-KW"/>
</dbReference>
<evidence type="ECO:0000256" key="5">
    <source>
        <dbReference type="ARBA" id="ARBA00022729"/>
    </source>
</evidence>
<dbReference type="WBParaSite" id="PSAMB.scaffold3328size18745.g21135.t1">
    <property type="protein sequence ID" value="PSAMB.scaffold3328size18745.g21135.t1"/>
    <property type="gene ID" value="PSAMB.scaffold3328size18745.g21135"/>
</dbReference>
<sequence>MRTAVLLLALLGVALSAVYEMPLTRMESLRSKLVREGKWEQYAKFKLASKINGGEGVNDYDDVVYVAQIQLGTPAQNFRVILDTGSSNLWVPDKTCTATACSGKNKYDSSKSSTYVANGQSWSIRYGTGSASGVLAQDNLCLGNSNICYKTQVFGQAKNIAPFFAQQPIDGILGLGWPAISVDHVVPPMQNLLPTLDQPLFTVWLARVGAQENVANGGLYTYGAIDTKNCGATVTYVPLTAETYWQFLMSSVTVGSYTQTTNWQVISDTGTSLIGAPTAVVTGIAHAVKGTMNNQLGLYTVPCSGTYAPIVLTIGGAQYTIPQNQWVEPTQAGSKTCYLTIFPFGGAGFGPAWILGDTFIRSYCNVYHIGGKKIGFALANTAGG</sequence>
<feature type="disulfide bond" evidence="11">
    <location>
        <begin position="96"/>
        <end position="101"/>
    </location>
</feature>
<dbReference type="InterPro" id="IPR021109">
    <property type="entry name" value="Peptidase_aspartic_dom_sf"/>
</dbReference>
<evidence type="ECO:0000256" key="7">
    <source>
        <dbReference type="ARBA" id="ARBA00022801"/>
    </source>
</evidence>
<dbReference type="PANTHER" id="PTHR47966:SF8">
    <property type="entry name" value="ASPARTIC PROTEASE 1-RELATED"/>
    <property type="match status" value="1"/>
</dbReference>
<dbReference type="CDD" id="cd05471">
    <property type="entry name" value="pepsin_like"/>
    <property type="match status" value="1"/>
</dbReference>
<evidence type="ECO:0000256" key="6">
    <source>
        <dbReference type="ARBA" id="ARBA00022750"/>
    </source>
</evidence>
<evidence type="ECO:0000256" key="12">
    <source>
        <dbReference type="RuleBase" id="RU000454"/>
    </source>
</evidence>
<evidence type="ECO:0000256" key="11">
    <source>
        <dbReference type="PIRSR" id="PIRSR601461-2"/>
    </source>
</evidence>
<dbReference type="PROSITE" id="PS00141">
    <property type="entry name" value="ASP_PROTEASE"/>
    <property type="match status" value="1"/>
</dbReference>
<evidence type="ECO:0000256" key="8">
    <source>
        <dbReference type="ARBA" id="ARBA00023157"/>
    </source>
</evidence>
<dbReference type="FunFam" id="2.40.70.10:FF:000058">
    <property type="entry name" value="ASpartyl Protease"/>
    <property type="match status" value="1"/>
</dbReference>
<dbReference type="AlphaFoldDB" id="A0A914W9E0"/>
<dbReference type="InterPro" id="IPR033121">
    <property type="entry name" value="PEPTIDASE_A1"/>
</dbReference>
<evidence type="ECO:0000259" key="14">
    <source>
        <dbReference type="PROSITE" id="PS51767"/>
    </source>
</evidence>
<organism evidence="15 16">
    <name type="scientific">Plectus sambesii</name>
    <dbReference type="NCBI Taxonomy" id="2011161"/>
    <lineage>
        <taxon>Eukaryota</taxon>
        <taxon>Metazoa</taxon>
        <taxon>Ecdysozoa</taxon>
        <taxon>Nematoda</taxon>
        <taxon>Chromadorea</taxon>
        <taxon>Plectida</taxon>
        <taxon>Plectina</taxon>
        <taxon>Plectoidea</taxon>
        <taxon>Plectidae</taxon>
        <taxon>Plectus</taxon>
    </lineage>
</organism>
<evidence type="ECO:0000256" key="4">
    <source>
        <dbReference type="ARBA" id="ARBA00022670"/>
    </source>
</evidence>
<dbReference type="PROSITE" id="PS51767">
    <property type="entry name" value="PEPTIDASE_A1"/>
    <property type="match status" value="1"/>
</dbReference>
<keyword evidence="5 13" id="KW-0732">Signal</keyword>
<dbReference type="InterPro" id="IPR001969">
    <property type="entry name" value="Aspartic_peptidase_AS"/>
</dbReference>
<dbReference type="SUPFAM" id="SSF50630">
    <property type="entry name" value="Acid proteases"/>
    <property type="match status" value="1"/>
</dbReference>
<evidence type="ECO:0000256" key="9">
    <source>
        <dbReference type="ARBA" id="ARBA00023180"/>
    </source>
</evidence>
<dbReference type="PRINTS" id="PR00792">
    <property type="entry name" value="PEPSIN"/>
</dbReference>
<name>A0A914W9E0_9BILA</name>
<dbReference type="FunFam" id="2.40.70.10:FF:000008">
    <property type="entry name" value="Cathepsin D"/>
    <property type="match status" value="1"/>
</dbReference>